<dbReference type="SUPFAM" id="SSF55060">
    <property type="entry name" value="GHMP Kinase, C-terminal domain"/>
    <property type="match status" value="1"/>
</dbReference>
<dbReference type="Gene3D" id="3.30.230.10">
    <property type="match status" value="1"/>
</dbReference>
<dbReference type="PANTHER" id="PTHR43527">
    <property type="entry name" value="4-DIPHOSPHOCYTIDYL-2-C-METHYL-D-ERYTHRITOL KINASE, CHLOROPLASTIC"/>
    <property type="match status" value="1"/>
</dbReference>
<keyword evidence="14" id="KW-1185">Reference proteome</keyword>
<keyword evidence="7 10" id="KW-0067">ATP-binding</keyword>
<dbReference type="PANTHER" id="PTHR43527:SF2">
    <property type="entry name" value="4-DIPHOSPHOCYTIDYL-2-C-METHYL-D-ERYTHRITOL KINASE, CHLOROPLASTIC"/>
    <property type="match status" value="1"/>
</dbReference>
<dbReference type="InterPro" id="IPR004424">
    <property type="entry name" value="IspE"/>
</dbReference>
<evidence type="ECO:0000259" key="12">
    <source>
        <dbReference type="Pfam" id="PF08544"/>
    </source>
</evidence>
<evidence type="ECO:0000256" key="8">
    <source>
        <dbReference type="ARBA" id="ARBA00023229"/>
    </source>
</evidence>
<feature type="binding site" evidence="10">
    <location>
        <begin position="95"/>
        <end position="105"/>
    </location>
    <ligand>
        <name>ATP</name>
        <dbReference type="ChEBI" id="CHEBI:30616"/>
    </ligand>
</feature>
<evidence type="ECO:0000256" key="9">
    <source>
        <dbReference type="ARBA" id="ARBA00032554"/>
    </source>
</evidence>
<name>A0A0C5VAP6_9GAMM</name>
<dbReference type="EC" id="2.7.1.148" evidence="2 10"/>
<dbReference type="KEGG" id="gsn:YC6258_04378"/>
<dbReference type="STRING" id="1445510.YC6258_04378"/>
<dbReference type="HOGENOM" id="CLU_053057_3_0_6"/>
<dbReference type="Pfam" id="PF00288">
    <property type="entry name" value="GHMP_kinases_N"/>
    <property type="match status" value="1"/>
</dbReference>
<dbReference type="NCBIfam" id="TIGR00154">
    <property type="entry name" value="ispE"/>
    <property type="match status" value="1"/>
</dbReference>
<accession>A0A0C5VAP6</accession>
<dbReference type="InterPro" id="IPR014721">
    <property type="entry name" value="Ribsml_uS5_D2-typ_fold_subgr"/>
</dbReference>
<evidence type="ECO:0000256" key="4">
    <source>
        <dbReference type="ARBA" id="ARBA00022679"/>
    </source>
</evidence>
<comment type="similarity">
    <text evidence="1 10">Belongs to the GHMP kinase family. IspE subfamily.</text>
</comment>
<gene>
    <name evidence="10" type="primary">ispE</name>
    <name evidence="13" type="ORF">YC6258_04378</name>
</gene>
<protein>
    <recommendedName>
        <fullName evidence="3 10">4-diphosphocytidyl-2-C-methyl-D-erythritol kinase</fullName>
        <shortName evidence="10">CMK</shortName>
        <ecNumber evidence="2 10">2.7.1.148</ecNumber>
    </recommendedName>
    <alternativeName>
        <fullName evidence="9 10">4-(cytidine-5'-diphospho)-2-C-methyl-D-erythritol kinase</fullName>
    </alternativeName>
</protein>
<dbReference type="HAMAP" id="MF_00061">
    <property type="entry name" value="IspE"/>
    <property type="match status" value="1"/>
</dbReference>
<dbReference type="GO" id="GO:0005524">
    <property type="term" value="F:ATP binding"/>
    <property type="evidence" value="ECO:0007669"/>
    <property type="project" value="UniProtKB-UniRule"/>
</dbReference>
<dbReference type="Pfam" id="PF08544">
    <property type="entry name" value="GHMP_kinases_C"/>
    <property type="match status" value="1"/>
</dbReference>
<dbReference type="UniPathway" id="UPA00056">
    <property type="reaction ID" value="UER00094"/>
</dbReference>
<dbReference type="PIRSF" id="PIRSF010376">
    <property type="entry name" value="IspE"/>
    <property type="match status" value="1"/>
</dbReference>
<dbReference type="OrthoDB" id="9809438at2"/>
<evidence type="ECO:0000256" key="7">
    <source>
        <dbReference type="ARBA" id="ARBA00022840"/>
    </source>
</evidence>
<organism evidence="13 14">
    <name type="scientific">Gynuella sunshinyii YC6258</name>
    <dbReference type="NCBI Taxonomy" id="1445510"/>
    <lineage>
        <taxon>Bacteria</taxon>
        <taxon>Pseudomonadati</taxon>
        <taxon>Pseudomonadota</taxon>
        <taxon>Gammaproteobacteria</taxon>
        <taxon>Oceanospirillales</taxon>
        <taxon>Saccharospirillaceae</taxon>
        <taxon>Gynuella</taxon>
    </lineage>
</organism>
<feature type="active site" evidence="10">
    <location>
        <position position="137"/>
    </location>
</feature>
<evidence type="ECO:0000256" key="3">
    <source>
        <dbReference type="ARBA" id="ARBA00017473"/>
    </source>
</evidence>
<keyword evidence="8 10" id="KW-0414">Isoprene biosynthesis</keyword>
<dbReference type="GO" id="GO:0050515">
    <property type="term" value="F:4-(cytidine 5'-diphospho)-2-C-methyl-D-erythritol kinase activity"/>
    <property type="evidence" value="ECO:0007669"/>
    <property type="project" value="UniProtKB-UniRule"/>
</dbReference>
<dbReference type="PATRIC" id="fig|1445510.3.peg.4343"/>
<evidence type="ECO:0000256" key="2">
    <source>
        <dbReference type="ARBA" id="ARBA00012052"/>
    </source>
</evidence>
<comment type="pathway">
    <text evidence="10">Isoprenoid biosynthesis; isopentenyl diphosphate biosynthesis via DXP pathway; isopentenyl diphosphate from 1-deoxy-D-xylulose 5-phosphate: step 3/6.</text>
</comment>
<evidence type="ECO:0000313" key="13">
    <source>
        <dbReference type="EMBL" id="AJQ96410.1"/>
    </source>
</evidence>
<reference evidence="13 14" key="1">
    <citation type="submission" date="2014-01" db="EMBL/GenBank/DDBJ databases">
        <title>Full genme sequencing of cellulolytic bacterium Gynuella sunshinyii YC6258T gen. nov., sp. nov.</title>
        <authorList>
            <person name="Khan H."/>
            <person name="Chung E.J."/>
            <person name="Chung Y.R."/>
        </authorList>
    </citation>
    <scope>NUCLEOTIDE SEQUENCE [LARGE SCALE GENOMIC DNA]</scope>
    <source>
        <strain evidence="13 14">YC6258</strain>
    </source>
</reference>
<dbReference type="GO" id="GO:0016114">
    <property type="term" value="P:terpenoid biosynthetic process"/>
    <property type="evidence" value="ECO:0007669"/>
    <property type="project" value="UniProtKB-UniRule"/>
</dbReference>
<keyword evidence="6 10" id="KW-0418">Kinase</keyword>
<evidence type="ECO:0000256" key="5">
    <source>
        <dbReference type="ARBA" id="ARBA00022741"/>
    </source>
</evidence>
<dbReference type="InterPro" id="IPR020568">
    <property type="entry name" value="Ribosomal_Su5_D2-typ_SF"/>
</dbReference>
<evidence type="ECO:0000256" key="1">
    <source>
        <dbReference type="ARBA" id="ARBA00009684"/>
    </source>
</evidence>
<proteinExistence type="inferred from homology"/>
<keyword evidence="4 10" id="KW-0808">Transferase</keyword>
<feature type="domain" description="GHMP kinase C-terminal" evidence="12">
    <location>
        <begin position="195"/>
        <end position="257"/>
    </location>
</feature>
<dbReference type="Gene3D" id="3.30.70.890">
    <property type="entry name" value="GHMP kinase, C-terminal domain"/>
    <property type="match status" value="1"/>
</dbReference>
<dbReference type="AlphaFoldDB" id="A0A0C5VAP6"/>
<keyword evidence="5 10" id="KW-0547">Nucleotide-binding</keyword>
<evidence type="ECO:0000256" key="10">
    <source>
        <dbReference type="HAMAP-Rule" id="MF_00061"/>
    </source>
</evidence>
<comment type="function">
    <text evidence="10">Catalyzes the phosphorylation of the position 2 hydroxy group of 4-diphosphocytidyl-2C-methyl-D-erythritol.</text>
</comment>
<evidence type="ECO:0000259" key="11">
    <source>
        <dbReference type="Pfam" id="PF00288"/>
    </source>
</evidence>
<evidence type="ECO:0000313" key="14">
    <source>
        <dbReference type="Proteomes" id="UP000032266"/>
    </source>
</evidence>
<dbReference type="InterPro" id="IPR013750">
    <property type="entry name" value="GHMP_kinase_C_dom"/>
</dbReference>
<sequence length="280" mass="30909">MNEPLKLLSPAKLNLILHINHRLDNGYHHLQTLFQLLNYGDEMSFYSTESECITLTPEFPGLPLEQNLIYKAARLLQQHTGCHFGCNIQITKKLPQGGGVGGGSSNAATTLVALNHLWRTQLKADELAKLGLQLGADVPVFVHGHSAWAEGVGEKLIPVDLPHKWFLVIKPNTHVATAQIFRHPDLTRNTPLITIHTALTQDGQNDCENLVRSLYPEIEKAFKRLAQYGTPKLTGTGACVYTECSSKAEAEQILADISPEFEGFVAEAMNKSPLSELLTR</sequence>
<feature type="active site" evidence="10">
    <location>
        <position position="12"/>
    </location>
</feature>
<dbReference type="InterPro" id="IPR036554">
    <property type="entry name" value="GHMP_kinase_C_sf"/>
</dbReference>
<evidence type="ECO:0000256" key="6">
    <source>
        <dbReference type="ARBA" id="ARBA00022777"/>
    </source>
</evidence>
<comment type="catalytic activity">
    <reaction evidence="10">
        <text>4-CDP-2-C-methyl-D-erythritol + ATP = 4-CDP-2-C-methyl-D-erythritol 2-phosphate + ADP + H(+)</text>
        <dbReference type="Rhea" id="RHEA:18437"/>
        <dbReference type="ChEBI" id="CHEBI:15378"/>
        <dbReference type="ChEBI" id="CHEBI:30616"/>
        <dbReference type="ChEBI" id="CHEBI:57823"/>
        <dbReference type="ChEBI" id="CHEBI:57919"/>
        <dbReference type="ChEBI" id="CHEBI:456216"/>
        <dbReference type="EC" id="2.7.1.148"/>
    </reaction>
</comment>
<dbReference type="EMBL" id="CP007142">
    <property type="protein sequence ID" value="AJQ96410.1"/>
    <property type="molecule type" value="Genomic_DNA"/>
</dbReference>
<dbReference type="InterPro" id="IPR006204">
    <property type="entry name" value="GHMP_kinase_N_dom"/>
</dbReference>
<dbReference type="RefSeq" id="WP_044618419.1">
    <property type="nucleotide sequence ID" value="NZ_CP007142.1"/>
</dbReference>
<dbReference type="Proteomes" id="UP000032266">
    <property type="component" value="Chromosome"/>
</dbReference>
<dbReference type="GO" id="GO:0019288">
    <property type="term" value="P:isopentenyl diphosphate biosynthetic process, methylerythritol 4-phosphate pathway"/>
    <property type="evidence" value="ECO:0007669"/>
    <property type="project" value="UniProtKB-UniRule"/>
</dbReference>
<feature type="domain" description="GHMP kinase N-terminal" evidence="11">
    <location>
        <begin position="67"/>
        <end position="144"/>
    </location>
</feature>
<dbReference type="SUPFAM" id="SSF54211">
    <property type="entry name" value="Ribosomal protein S5 domain 2-like"/>
    <property type="match status" value="1"/>
</dbReference>